<keyword evidence="1" id="KW-0812">Transmembrane</keyword>
<dbReference type="GO" id="GO:0016020">
    <property type="term" value="C:membrane"/>
    <property type="evidence" value="ECO:0007669"/>
    <property type="project" value="InterPro"/>
</dbReference>
<protein>
    <recommendedName>
        <fullName evidence="4">CDP-alcohol phosphatidyltransferase</fullName>
    </recommendedName>
</protein>
<dbReference type="OrthoDB" id="9785831at2"/>
<feature type="transmembrane region" description="Helical" evidence="1">
    <location>
        <begin position="200"/>
        <end position="216"/>
    </location>
</feature>
<dbReference type="STRING" id="667015.Bacsa_1201"/>
<dbReference type="RefSeq" id="WP_013617218.1">
    <property type="nucleotide sequence ID" value="NC_015164.1"/>
</dbReference>
<dbReference type="Proteomes" id="UP000007486">
    <property type="component" value="Chromosome"/>
</dbReference>
<dbReference type="AlphaFoldDB" id="F0R6B9"/>
<keyword evidence="3" id="KW-1185">Reference proteome</keyword>
<dbReference type="InterPro" id="IPR000462">
    <property type="entry name" value="CDP-OH_P_trans"/>
</dbReference>
<evidence type="ECO:0000256" key="1">
    <source>
        <dbReference type="SAM" id="Phobius"/>
    </source>
</evidence>
<name>F0R6B9_PHOSB</name>
<feature type="transmembrane region" description="Helical" evidence="1">
    <location>
        <begin position="222"/>
        <end position="241"/>
    </location>
</feature>
<dbReference type="EMBL" id="CP002530">
    <property type="protein sequence ID" value="ADY35783.1"/>
    <property type="molecule type" value="Genomic_DNA"/>
</dbReference>
<proteinExistence type="predicted"/>
<dbReference type="Pfam" id="PF01066">
    <property type="entry name" value="CDP-OH_P_transf"/>
    <property type="match status" value="1"/>
</dbReference>
<feature type="transmembrane region" description="Helical" evidence="1">
    <location>
        <begin position="133"/>
        <end position="155"/>
    </location>
</feature>
<dbReference type="GO" id="GO:0016780">
    <property type="term" value="F:phosphotransferase activity, for other substituted phosphate groups"/>
    <property type="evidence" value="ECO:0007669"/>
    <property type="project" value="InterPro"/>
</dbReference>
<feature type="transmembrane region" description="Helical" evidence="1">
    <location>
        <begin position="106"/>
        <end position="127"/>
    </location>
</feature>
<dbReference type="InterPro" id="IPR043130">
    <property type="entry name" value="CDP-OH_PTrfase_TM_dom"/>
</dbReference>
<keyword evidence="1" id="KW-0472">Membrane</keyword>
<organism evidence="2 3">
    <name type="scientific">Phocaeicola salanitronis (strain DSM 18170 / JCM 13657 / CCUG 60908 / BL78)</name>
    <name type="common">Bacteroides salanitronis</name>
    <dbReference type="NCBI Taxonomy" id="667015"/>
    <lineage>
        <taxon>Bacteria</taxon>
        <taxon>Pseudomonadati</taxon>
        <taxon>Bacteroidota</taxon>
        <taxon>Bacteroidia</taxon>
        <taxon>Bacteroidales</taxon>
        <taxon>Bacteroidaceae</taxon>
        <taxon>Phocaeicola</taxon>
    </lineage>
</organism>
<accession>F0R6B9</accession>
<reference evidence="2 3" key="1">
    <citation type="journal article" date="2011" name="Stand. Genomic Sci.">
        <title>Complete genome sequence of Bacteroides salanitronis type strain (BL78).</title>
        <authorList>
            <person name="Gronow S."/>
            <person name="Held B."/>
            <person name="Lucas S."/>
            <person name="Lapidus A."/>
            <person name="Del Rio T.G."/>
            <person name="Nolan M."/>
            <person name="Tice H."/>
            <person name="Deshpande S."/>
            <person name="Cheng J.F."/>
            <person name="Pitluck S."/>
            <person name="Liolios K."/>
            <person name="Pagani I."/>
            <person name="Ivanova N."/>
            <person name="Mavromatis K."/>
            <person name="Pati A."/>
            <person name="Tapia R."/>
            <person name="Han C."/>
            <person name="Goodwin L."/>
            <person name="Chen A."/>
            <person name="Palaniappan K."/>
            <person name="Land M."/>
            <person name="Hauser L."/>
            <person name="Chang Y.J."/>
            <person name="Jeffries C.D."/>
            <person name="Brambilla E.M."/>
            <person name="Rohde M."/>
            <person name="Goker M."/>
            <person name="Detter J.C."/>
            <person name="Woyke T."/>
            <person name="Bristow J."/>
            <person name="Markowitz V."/>
            <person name="Hugenholtz P."/>
            <person name="Kyrpides N.C."/>
            <person name="Klenk H.P."/>
            <person name="Eisen J.A."/>
        </authorList>
    </citation>
    <scope>NUCLEOTIDE SEQUENCE [LARGE SCALE GENOMIC DNA]</scope>
    <source>
        <strain evidence="2 3">DSM 18170</strain>
    </source>
</reference>
<evidence type="ECO:0008006" key="4">
    <source>
        <dbReference type="Google" id="ProtNLM"/>
    </source>
</evidence>
<keyword evidence="1" id="KW-1133">Transmembrane helix</keyword>
<dbReference type="eggNOG" id="COG0558">
    <property type="taxonomic scope" value="Bacteria"/>
</dbReference>
<dbReference type="KEGG" id="bsa:Bacsa_1201"/>
<sequence length="257" mass="28795">MKKFISPLHFYQNTPLWKRKKDPLLTRLFYRPLSFILSSVVAYLGISANTVSYSSIFIALLSFIFFIIPNYTCTLIAAILVNVWLLMDCIDGNLARCVRKQAYGEFADSLGSYALVALMGLGMGISVYYAGGYYFQTGDITIVILGAIASISDTFSRLTYQKFKTVSYDLHKTGIIPEIEDKRRDPNQSTSFQVKVENELGIGGLLPAFVLIGTIFHFLDIVVIYCFCFYGASCLAVLLIYTKRAIKSAKAYPMNTK</sequence>
<dbReference type="GO" id="GO:0008654">
    <property type="term" value="P:phospholipid biosynthetic process"/>
    <property type="evidence" value="ECO:0007669"/>
    <property type="project" value="InterPro"/>
</dbReference>
<feature type="transmembrane region" description="Helical" evidence="1">
    <location>
        <begin position="52"/>
        <end position="85"/>
    </location>
</feature>
<gene>
    <name evidence="2" type="ordered locus">Bacsa_1201</name>
</gene>
<dbReference type="Gene3D" id="1.20.120.1760">
    <property type="match status" value="1"/>
</dbReference>
<feature type="transmembrane region" description="Helical" evidence="1">
    <location>
        <begin position="28"/>
        <end position="46"/>
    </location>
</feature>
<dbReference type="HOGENOM" id="CLU_1136268_0_0_10"/>
<evidence type="ECO:0000313" key="2">
    <source>
        <dbReference type="EMBL" id="ADY35783.1"/>
    </source>
</evidence>
<evidence type="ECO:0000313" key="3">
    <source>
        <dbReference type="Proteomes" id="UP000007486"/>
    </source>
</evidence>